<dbReference type="PANTHER" id="PTHR10353">
    <property type="entry name" value="GLYCOSYL HYDROLASE"/>
    <property type="match status" value="1"/>
</dbReference>
<evidence type="ECO:0000256" key="1">
    <source>
        <dbReference type="ARBA" id="ARBA00010838"/>
    </source>
</evidence>
<comment type="subunit">
    <text evidence="2">Homodimer.</text>
</comment>
<dbReference type="Proteomes" id="UP001153954">
    <property type="component" value="Unassembled WGS sequence"/>
</dbReference>
<keyword evidence="4 9" id="KW-0378">Hydrolase</keyword>
<feature type="active site" description="Nucleophile" evidence="7">
    <location>
        <position position="419"/>
    </location>
</feature>
<keyword evidence="12" id="KW-1185">Reference proteome</keyword>
<evidence type="ECO:0000256" key="10">
    <source>
        <dbReference type="SAM" id="Phobius"/>
    </source>
</evidence>
<dbReference type="PRINTS" id="PR00131">
    <property type="entry name" value="GLHYDRLASE1"/>
</dbReference>
<accession>A0AAU9UR78</accession>
<evidence type="ECO:0000313" key="12">
    <source>
        <dbReference type="Proteomes" id="UP001153954"/>
    </source>
</evidence>
<keyword evidence="5" id="KW-0325">Glycoprotein</keyword>
<dbReference type="AlphaFoldDB" id="A0AAU9UR78"/>
<keyword evidence="6 9" id="KW-0326">Glycosidase</keyword>
<evidence type="ECO:0000256" key="6">
    <source>
        <dbReference type="ARBA" id="ARBA00023295"/>
    </source>
</evidence>
<organism evidence="11 12">
    <name type="scientific">Euphydryas editha</name>
    <name type="common">Edith's checkerspot</name>
    <dbReference type="NCBI Taxonomy" id="104508"/>
    <lineage>
        <taxon>Eukaryota</taxon>
        <taxon>Metazoa</taxon>
        <taxon>Ecdysozoa</taxon>
        <taxon>Arthropoda</taxon>
        <taxon>Hexapoda</taxon>
        <taxon>Insecta</taxon>
        <taxon>Pterygota</taxon>
        <taxon>Neoptera</taxon>
        <taxon>Endopterygota</taxon>
        <taxon>Lepidoptera</taxon>
        <taxon>Glossata</taxon>
        <taxon>Ditrysia</taxon>
        <taxon>Papilionoidea</taxon>
        <taxon>Nymphalidae</taxon>
        <taxon>Nymphalinae</taxon>
        <taxon>Euphydryas</taxon>
    </lineage>
</organism>
<evidence type="ECO:0000256" key="2">
    <source>
        <dbReference type="ARBA" id="ARBA00011738"/>
    </source>
</evidence>
<comment type="similarity">
    <text evidence="1 8">Belongs to the glycosyl hydrolase 1 family.</text>
</comment>
<dbReference type="SUPFAM" id="SSF51445">
    <property type="entry name" value="(Trans)glycosidases"/>
    <property type="match status" value="1"/>
</dbReference>
<comment type="caution">
    <text evidence="11">The sequence shown here is derived from an EMBL/GenBank/DDBJ whole genome shotgun (WGS) entry which is preliminary data.</text>
</comment>
<evidence type="ECO:0000256" key="8">
    <source>
        <dbReference type="RuleBase" id="RU003690"/>
    </source>
</evidence>
<dbReference type="GO" id="GO:0008422">
    <property type="term" value="F:beta-glucosidase activity"/>
    <property type="evidence" value="ECO:0007669"/>
    <property type="project" value="TreeGrafter"/>
</dbReference>
<evidence type="ECO:0000256" key="4">
    <source>
        <dbReference type="ARBA" id="ARBA00022801"/>
    </source>
</evidence>
<dbReference type="InterPro" id="IPR017853">
    <property type="entry name" value="GH"/>
</dbReference>
<dbReference type="EMBL" id="CAKOGL010000025">
    <property type="protein sequence ID" value="CAH2102046.1"/>
    <property type="molecule type" value="Genomic_DNA"/>
</dbReference>
<protein>
    <recommendedName>
        <fullName evidence="3">beta-glucosidase</fullName>
        <ecNumber evidence="3">3.2.1.21</ecNumber>
    </recommendedName>
</protein>
<dbReference type="EC" id="3.2.1.21" evidence="3"/>
<dbReference type="PROSITE" id="PS00572">
    <property type="entry name" value="GLYCOSYL_HYDROL_F1_1"/>
    <property type="match status" value="1"/>
</dbReference>
<keyword evidence="10" id="KW-0812">Transmembrane</keyword>
<keyword evidence="10" id="KW-0472">Membrane</keyword>
<evidence type="ECO:0000313" key="11">
    <source>
        <dbReference type="EMBL" id="CAH2102046.1"/>
    </source>
</evidence>
<proteinExistence type="inferred from homology"/>
<dbReference type="Gene3D" id="3.20.20.80">
    <property type="entry name" value="Glycosidases"/>
    <property type="match status" value="1"/>
</dbReference>
<evidence type="ECO:0000256" key="5">
    <source>
        <dbReference type="ARBA" id="ARBA00023180"/>
    </source>
</evidence>
<dbReference type="PROSITE" id="PS00653">
    <property type="entry name" value="GLYCOSYL_HYDROL_F1_2"/>
    <property type="match status" value="1"/>
</dbReference>
<evidence type="ECO:0000256" key="7">
    <source>
        <dbReference type="PROSITE-ProRule" id="PRU10055"/>
    </source>
</evidence>
<feature type="transmembrane region" description="Helical" evidence="10">
    <location>
        <begin position="21"/>
        <end position="41"/>
    </location>
</feature>
<dbReference type="Pfam" id="PF00232">
    <property type="entry name" value="Glyco_hydro_1"/>
    <property type="match status" value="1"/>
</dbReference>
<dbReference type="InterPro" id="IPR018120">
    <property type="entry name" value="Glyco_hydro_1_AS"/>
</dbReference>
<dbReference type="PANTHER" id="PTHR10353:SF36">
    <property type="entry name" value="LP05116P"/>
    <property type="match status" value="1"/>
</dbReference>
<dbReference type="FunFam" id="3.20.20.80:FF:000013">
    <property type="entry name" value="lactase-phlorizin hydrolase"/>
    <property type="match status" value="1"/>
</dbReference>
<dbReference type="InterPro" id="IPR033132">
    <property type="entry name" value="GH_1_N_CS"/>
</dbReference>
<keyword evidence="10" id="KW-1133">Transmembrane helix</keyword>
<evidence type="ECO:0000256" key="3">
    <source>
        <dbReference type="ARBA" id="ARBA00012744"/>
    </source>
</evidence>
<dbReference type="InterPro" id="IPR001360">
    <property type="entry name" value="Glyco_hydro_1"/>
</dbReference>
<gene>
    <name evidence="11" type="ORF">EEDITHA_LOCUS16737</name>
</gene>
<evidence type="ECO:0000256" key="9">
    <source>
        <dbReference type="RuleBase" id="RU004468"/>
    </source>
</evidence>
<reference evidence="11" key="1">
    <citation type="submission" date="2022-03" db="EMBL/GenBank/DDBJ databases">
        <authorList>
            <person name="Tunstrom K."/>
        </authorList>
    </citation>
    <scope>NUCLEOTIDE SEQUENCE</scope>
</reference>
<dbReference type="GO" id="GO:0005975">
    <property type="term" value="P:carbohydrate metabolic process"/>
    <property type="evidence" value="ECO:0007669"/>
    <property type="project" value="InterPro"/>
</dbReference>
<sequence>MQCRRDVNQSCPSRQRVEMNRCRILVILLVAFGAGGAYHVIDERVCFPETFRFGVATSAYQVEGAWNVSGKGESIWDRYTHDRPARFHNHQTGDVAADSYHLFKEDVKLMVKLGVNFYRFSISWSRILPNGFSNQINEDGIRYYHELLDELIRNNIQPMVTMYHWDLPQYLQDLGGWTNPIVADYFVDYARVLFQNFGTKVHAWITFNEPFSFCERGYGGLDAPGAQSSGFEDYLCGHNVLLAHGMVYRMYQKEFEAKLSTSVGIAIEFSWYEAASQSSDDKSAAERARDFSFGWFAHPIFSKTGDYPPMMRKRIDTISKLQGFSRSRLPHFTPEEIEMIRGSADFLGLNHYDTNLASKRTTKITPEPSFEADMGVLISKKSAWPEFDSTGSKVVPWGFRHALNWVKEAYDNPLVIITENGISLEKGLLDKRRIEYIEQFLKVLQLAITKDHCNVQGYTYWSLIDNFEWTSGFSKRYGLYQVDFDSPNKTRKPRMSSEYYARLTRTKCLPYWEF</sequence>
<name>A0AAU9UR78_EUPED</name>